<keyword evidence="10" id="KW-1185">Reference proteome</keyword>
<accession>A0A7Z0WN31</accession>
<dbReference type="Gene3D" id="3.50.30.30">
    <property type="match status" value="1"/>
</dbReference>
<feature type="chain" id="PRO_5031509222" description="Peptidase S8/S53 domain-containing protein" evidence="7">
    <location>
        <begin position="23"/>
        <end position="1307"/>
    </location>
</feature>
<feature type="domain" description="Peptidase S8/S53" evidence="8">
    <location>
        <begin position="224"/>
        <end position="485"/>
    </location>
</feature>
<keyword evidence="2 6" id="KW-0645">Protease</keyword>
<dbReference type="InterPro" id="IPR013783">
    <property type="entry name" value="Ig-like_fold"/>
</dbReference>
<evidence type="ECO:0000256" key="3">
    <source>
        <dbReference type="ARBA" id="ARBA00022801"/>
    </source>
</evidence>
<proteinExistence type="inferred from homology"/>
<dbReference type="PROSITE" id="PS00138">
    <property type="entry name" value="SUBTILASE_SER"/>
    <property type="match status" value="1"/>
</dbReference>
<evidence type="ECO:0000256" key="7">
    <source>
        <dbReference type="SAM" id="SignalP"/>
    </source>
</evidence>
<evidence type="ECO:0000256" key="2">
    <source>
        <dbReference type="ARBA" id="ARBA00022670"/>
    </source>
</evidence>
<dbReference type="Gene3D" id="3.40.50.200">
    <property type="entry name" value="Peptidase S8/S53 domain"/>
    <property type="match status" value="1"/>
</dbReference>
<dbReference type="GO" id="GO:0004252">
    <property type="term" value="F:serine-type endopeptidase activity"/>
    <property type="evidence" value="ECO:0007669"/>
    <property type="project" value="UniProtKB-UniRule"/>
</dbReference>
<feature type="active site" description="Charge relay system" evidence="5 6">
    <location>
        <position position="439"/>
    </location>
</feature>
<dbReference type="SUPFAM" id="SSF52025">
    <property type="entry name" value="PA domain"/>
    <property type="match status" value="1"/>
</dbReference>
<gene>
    <name evidence="9" type="ORF">BLA60_15055</name>
</gene>
<dbReference type="PANTHER" id="PTHR43399">
    <property type="entry name" value="SUBTILISIN-RELATED"/>
    <property type="match status" value="1"/>
</dbReference>
<dbReference type="InterPro" id="IPR015500">
    <property type="entry name" value="Peptidase_S8_subtilisin-rel"/>
</dbReference>
<evidence type="ECO:0000256" key="6">
    <source>
        <dbReference type="PROSITE-ProRule" id="PRU01240"/>
    </source>
</evidence>
<evidence type="ECO:0000256" key="4">
    <source>
        <dbReference type="ARBA" id="ARBA00022825"/>
    </source>
</evidence>
<feature type="signal peptide" evidence="7">
    <location>
        <begin position="1"/>
        <end position="22"/>
    </location>
</feature>
<dbReference type="InterPro" id="IPR000209">
    <property type="entry name" value="Peptidase_S8/S53_dom"/>
</dbReference>
<dbReference type="InterPro" id="IPR036852">
    <property type="entry name" value="Peptidase_S8/S53_dom_sf"/>
</dbReference>
<comment type="caution">
    <text evidence="9">The sequence shown here is derived from an EMBL/GenBank/DDBJ whole genome shotgun (WGS) entry which is preliminary data.</text>
</comment>
<dbReference type="GO" id="GO:0006508">
    <property type="term" value="P:proteolysis"/>
    <property type="evidence" value="ECO:0007669"/>
    <property type="project" value="UniProtKB-KW"/>
</dbReference>
<evidence type="ECO:0000256" key="1">
    <source>
        <dbReference type="ARBA" id="ARBA00011073"/>
    </source>
</evidence>
<evidence type="ECO:0000256" key="5">
    <source>
        <dbReference type="PIRSR" id="PIRSR615500-1"/>
    </source>
</evidence>
<reference evidence="9 10" key="1">
    <citation type="submission" date="2016-12" db="EMBL/GenBank/DDBJ databases">
        <title>The draft genome sequence of Actinophytocola xinjiangensis.</title>
        <authorList>
            <person name="Wang W."/>
            <person name="Yuan L."/>
        </authorList>
    </citation>
    <scope>NUCLEOTIDE SEQUENCE [LARGE SCALE GENOMIC DNA]</scope>
    <source>
        <strain evidence="9 10">CGMCC 4.4663</strain>
    </source>
</reference>
<dbReference type="Pfam" id="PF00082">
    <property type="entry name" value="Peptidase_S8"/>
    <property type="match status" value="1"/>
</dbReference>
<dbReference type="GO" id="GO:0005975">
    <property type="term" value="P:carbohydrate metabolic process"/>
    <property type="evidence" value="ECO:0007669"/>
    <property type="project" value="UniProtKB-ARBA"/>
</dbReference>
<protein>
    <recommendedName>
        <fullName evidence="8">Peptidase S8/S53 domain-containing protein</fullName>
    </recommendedName>
</protein>
<feature type="active site" description="Charge relay system" evidence="5 6">
    <location>
        <position position="233"/>
    </location>
</feature>
<dbReference type="InterPro" id="IPR023828">
    <property type="entry name" value="Peptidase_S8_Ser-AS"/>
</dbReference>
<comment type="similarity">
    <text evidence="1 6">Belongs to the peptidase S8 family.</text>
</comment>
<dbReference type="PANTHER" id="PTHR43399:SF4">
    <property type="entry name" value="CELL WALL-ASSOCIATED PROTEASE"/>
    <property type="match status" value="1"/>
</dbReference>
<keyword evidence="4 6" id="KW-0720">Serine protease</keyword>
<dbReference type="InterPro" id="IPR051048">
    <property type="entry name" value="Peptidase_S8/S53_subtilisin"/>
</dbReference>
<dbReference type="Proteomes" id="UP000185696">
    <property type="component" value="Unassembled WGS sequence"/>
</dbReference>
<keyword evidence="3 6" id="KW-0378">Hydrolase</keyword>
<dbReference type="Gene3D" id="2.60.40.10">
    <property type="entry name" value="Immunoglobulins"/>
    <property type="match status" value="1"/>
</dbReference>
<dbReference type="EMBL" id="MSIF01000006">
    <property type="protein sequence ID" value="OLF10718.1"/>
    <property type="molecule type" value="Genomic_DNA"/>
</dbReference>
<dbReference type="PRINTS" id="PR00723">
    <property type="entry name" value="SUBTILISIN"/>
</dbReference>
<evidence type="ECO:0000313" key="10">
    <source>
        <dbReference type="Proteomes" id="UP000185696"/>
    </source>
</evidence>
<name>A0A7Z0WN31_9PSEU</name>
<feature type="active site" description="Charge relay system" evidence="5 6">
    <location>
        <position position="265"/>
    </location>
</feature>
<evidence type="ECO:0000259" key="8">
    <source>
        <dbReference type="Pfam" id="PF00082"/>
    </source>
</evidence>
<organism evidence="9 10">
    <name type="scientific">Actinophytocola xinjiangensis</name>
    <dbReference type="NCBI Taxonomy" id="485602"/>
    <lineage>
        <taxon>Bacteria</taxon>
        <taxon>Bacillati</taxon>
        <taxon>Actinomycetota</taxon>
        <taxon>Actinomycetes</taxon>
        <taxon>Pseudonocardiales</taxon>
        <taxon>Pseudonocardiaceae</taxon>
    </lineage>
</organism>
<sequence>MAAAASVALAVPAIGQPPQATAAPDTPAGDPPAPVAIDGLAPGSHTVTLVTGDRLRLDGAGGRFTVSFEHLAPRPAGQQATTVTVTSVGDTVHAIPGDVADAVAAGRVDRRLFDLGYLAEHDLTDADAATWPLIVRYDRKRAFSTARALPASDATLSLESIDGAALSVPRTGADRFWAAVRGGTPTTLAAGLENVWLDADAELSLDVSVPLVGAPRAWKSGFDGTGVTVAVLDSGADLDHPDLAGQIAESKSFIPGRTVTDEHGHGTHVATTIAGTGAASGGKYRGVAPGAKLMVGRVCELTSCPNSAILEGMEWAASSGADVVSLSLGGDPSDGLDPLSLAVDRLTASSGALFVVAAGNTGPGASTVASPATATSALAVAATTKDDAVAEFSSRGPRLGGGLKPDLAAPGVGIVAGRAAGTSMGAPVDEHYTAADGTSMATPHVSGAAAILAQRHPDWPAERLKAGLMSASAKVDGSVYEVGAGRLDVAKAVLQQVTTTTPSVDLGQTTSGQDTGAVSREVGFANLGDAPVTLRLTRELGRVGGEPVAADRFTGEDTVTVPPGGSATATVALDPAGLADGHYSGAVTATDEASGETLTVPVGMDRQPPRYEVTITVIGSDGEPVCCATPSMMAVDVPNVTTILPQPTGQGTYRASVLAGTYSVTSYLHFTDPVDGRRTVALLVRPEFEVSGPTTVELDVRDAREVTMRTPRPSVPYGQTLTTTRSVWNGLIGTMTQLGGYDFGQYRVLATPTERVRSGLFDLTVSRMLANPQITMTVDGRDGFSLDLLHRGYADRGDRVYGDHWLPWAATNRKVELVDAGFGTPDDLSGKDLRGKLAVLRWGDDRPELDAGGPNGRPNNAIWTDRVQALRDAGAIGYLAVSSPPAGWEDDLASGTPVNTVGIAPNSPDTITLPEAQLDRDQGGKLLDMLARGPVSVRLTVDPNVNYTYQLYMNHSQQVPRSMALTVGQRDLAQVDASYHGAERFVFRSLLGAFTPGQMVSGASTLHSVGPVTRTDYYGPVDGRVVLGRSREPEGALGWNAYTAYPRVERTQERWFTPVTTVGTNDLGDAWAAHDPRAPRPWYLCTMCREGDVLWPLWFESVGSSYVGPPRNGGTRLYREGGEEIALTPIPEGANVPGYRLPEQSGWYRLTHEAPGKRTTWRFHSATPTEDNWMPGAPCVQDYRGQDSTCVQEPVIFLSYDLGRSLRLDNTVSAGGRHEFTVSAKHGTTPSPLPRIAGMRVWTSTDDGATWQGADVDRGRDGEFTVRTSYPRGASATGGVSLKVEAWDSAGNRVEQVLDRAFVLAAR</sequence>
<dbReference type="PROSITE" id="PS51892">
    <property type="entry name" value="SUBTILASE"/>
    <property type="match status" value="1"/>
</dbReference>
<dbReference type="InterPro" id="IPR046450">
    <property type="entry name" value="PA_dom_sf"/>
</dbReference>
<dbReference type="SUPFAM" id="SSF52743">
    <property type="entry name" value="Subtilisin-like"/>
    <property type="match status" value="1"/>
</dbReference>
<keyword evidence="7" id="KW-0732">Signal</keyword>
<evidence type="ECO:0000313" key="9">
    <source>
        <dbReference type="EMBL" id="OLF10718.1"/>
    </source>
</evidence>